<feature type="region of interest" description="Disordered" evidence="1">
    <location>
        <begin position="86"/>
        <end position="109"/>
    </location>
</feature>
<feature type="signal peptide" evidence="2">
    <location>
        <begin position="1"/>
        <end position="17"/>
    </location>
</feature>
<evidence type="ECO:0000256" key="1">
    <source>
        <dbReference type="SAM" id="MobiDB-lite"/>
    </source>
</evidence>
<proteinExistence type="predicted"/>
<name>A0ABZ2RDF6_ECTME</name>
<dbReference type="Proteomes" id="UP001476583">
    <property type="component" value="Chromosome"/>
</dbReference>
<accession>A0ABZ2RDF6</accession>
<feature type="chain" id="PRO_5046489052" description="Lipoprotein" evidence="2">
    <location>
        <begin position="18"/>
        <end position="109"/>
    </location>
</feature>
<evidence type="ECO:0000313" key="3">
    <source>
        <dbReference type="EMBL" id="WXL24475.1"/>
    </source>
</evidence>
<keyword evidence="4" id="KW-1185">Reference proteome</keyword>
<dbReference type="PROSITE" id="PS51257">
    <property type="entry name" value="PROKAR_LIPOPROTEIN"/>
    <property type="match status" value="1"/>
</dbReference>
<protein>
    <recommendedName>
        <fullName evidence="5">Lipoprotein</fullName>
    </recommendedName>
</protein>
<evidence type="ECO:0000313" key="4">
    <source>
        <dbReference type="Proteomes" id="UP001476583"/>
    </source>
</evidence>
<reference evidence="3 4" key="1">
    <citation type="submission" date="2024-03" db="EMBL/GenBank/DDBJ databases">
        <title>Complete genome of BD2.</title>
        <authorList>
            <person name="Cao G."/>
        </authorList>
    </citation>
    <scope>NUCLEOTIDE SEQUENCE [LARGE SCALE GENOMIC DNA]</scope>
    <source>
        <strain evidence="3 4">BD2</strain>
    </source>
</reference>
<feature type="compositionally biased region" description="Polar residues" evidence="1">
    <location>
        <begin position="86"/>
        <end position="97"/>
    </location>
</feature>
<organism evidence="3 4">
    <name type="scientific">Ectopseudomonas mendocina</name>
    <name type="common">Pseudomonas mendocina</name>
    <dbReference type="NCBI Taxonomy" id="300"/>
    <lineage>
        <taxon>Bacteria</taxon>
        <taxon>Pseudomonadati</taxon>
        <taxon>Pseudomonadota</taxon>
        <taxon>Gammaproteobacteria</taxon>
        <taxon>Pseudomonadales</taxon>
        <taxon>Pseudomonadaceae</taxon>
        <taxon>Ectopseudomonas</taxon>
    </lineage>
</organism>
<sequence>MTWLCRAGLLLGILSLAACVHSPITQPAPTIKQGSISNHPRFAPPPGVKSQWDAALGAYVVSGMPHVFYRERTYYRWNNGWSWSTSANGPWTPTDTSGVPPGLSRYYDQ</sequence>
<gene>
    <name evidence="3" type="ORF">WG219_14240</name>
</gene>
<evidence type="ECO:0008006" key="5">
    <source>
        <dbReference type="Google" id="ProtNLM"/>
    </source>
</evidence>
<keyword evidence="2" id="KW-0732">Signal</keyword>
<evidence type="ECO:0000256" key="2">
    <source>
        <dbReference type="SAM" id="SignalP"/>
    </source>
</evidence>
<dbReference type="EMBL" id="CP148074">
    <property type="protein sequence ID" value="WXL24475.1"/>
    <property type="molecule type" value="Genomic_DNA"/>
</dbReference>